<protein>
    <submittedName>
        <fullName evidence="2">Uncharacterized protein</fullName>
    </submittedName>
</protein>
<sequence>MLNGWGKRDHSVAGGKHPFHFTGATLSEGQKTKHAPKRPMKRNPSPGSPPAPRILERPGREAYLIVSGTEPMGEEDIRVKQSAVGRVCYPRWLRPPAARQAPPAAKRPQPLTAPASQSHGSYNNLQFCKSVKPGSRKDDQGGGPERKDWIFRVAIGKYWNVTLHTESEERLRPGQGKTGFRRSVRLLSRLGQRQNTREQQYQTEGTMAQTFSLGRRKPDASSARHAGLGHRRYHLECFT</sequence>
<feature type="compositionally biased region" description="Low complexity" evidence="1">
    <location>
        <begin position="98"/>
        <end position="110"/>
    </location>
</feature>
<evidence type="ECO:0000256" key="1">
    <source>
        <dbReference type="SAM" id="MobiDB-lite"/>
    </source>
</evidence>
<feature type="compositionally biased region" description="Polar residues" evidence="1">
    <location>
        <begin position="114"/>
        <end position="127"/>
    </location>
</feature>
<feature type="region of interest" description="Disordered" evidence="1">
    <location>
        <begin position="1"/>
        <end position="61"/>
    </location>
</feature>
<dbReference type="AlphaFoldDB" id="A0A4V1IPJ8"/>
<keyword evidence="3" id="KW-1185">Reference proteome</keyword>
<dbReference type="Proteomes" id="UP000269721">
    <property type="component" value="Unassembled WGS sequence"/>
</dbReference>
<feature type="compositionally biased region" description="Basic residues" evidence="1">
    <location>
        <begin position="32"/>
        <end position="41"/>
    </location>
</feature>
<dbReference type="EMBL" id="ML001395">
    <property type="protein sequence ID" value="RKO83307.1"/>
    <property type="molecule type" value="Genomic_DNA"/>
</dbReference>
<feature type="region of interest" description="Disordered" evidence="1">
    <location>
        <begin position="98"/>
        <end position="146"/>
    </location>
</feature>
<accession>A0A4V1IPJ8</accession>
<feature type="compositionally biased region" description="Basic and acidic residues" evidence="1">
    <location>
        <begin position="1"/>
        <end position="11"/>
    </location>
</feature>
<organism evidence="2 3">
    <name type="scientific">Blyttiomyces helicus</name>
    <dbReference type="NCBI Taxonomy" id="388810"/>
    <lineage>
        <taxon>Eukaryota</taxon>
        <taxon>Fungi</taxon>
        <taxon>Fungi incertae sedis</taxon>
        <taxon>Chytridiomycota</taxon>
        <taxon>Chytridiomycota incertae sedis</taxon>
        <taxon>Chytridiomycetes</taxon>
        <taxon>Chytridiomycetes incertae sedis</taxon>
        <taxon>Blyttiomyces</taxon>
    </lineage>
</organism>
<proteinExistence type="predicted"/>
<name>A0A4V1IPJ8_9FUNG</name>
<evidence type="ECO:0000313" key="3">
    <source>
        <dbReference type="Proteomes" id="UP000269721"/>
    </source>
</evidence>
<gene>
    <name evidence="2" type="ORF">BDK51DRAFT_47131</name>
</gene>
<feature type="compositionally biased region" description="Basic and acidic residues" evidence="1">
    <location>
        <begin position="135"/>
        <end position="146"/>
    </location>
</feature>
<evidence type="ECO:0000313" key="2">
    <source>
        <dbReference type="EMBL" id="RKO83307.1"/>
    </source>
</evidence>
<reference evidence="3" key="1">
    <citation type="journal article" date="2018" name="Nat. Microbiol.">
        <title>Leveraging single-cell genomics to expand the fungal tree of life.</title>
        <authorList>
            <person name="Ahrendt S.R."/>
            <person name="Quandt C.A."/>
            <person name="Ciobanu D."/>
            <person name="Clum A."/>
            <person name="Salamov A."/>
            <person name="Andreopoulos B."/>
            <person name="Cheng J.F."/>
            <person name="Woyke T."/>
            <person name="Pelin A."/>
            <person name="Henrissat B."/>
            <person name="Reynolds N.K."/>
            <person name="Benny G.L."/>
            <person name="Smith M.E."/>
            <person name="James T.Y."/>
            <person name="Grigoriev I.V."/>
        </authorList>
    </citation>
    <scope>NUCLEOTIDE SEQUENCE [LARGE SCALE GENOMIC DNA]</scope>
</reference>